<dbReference type="AlphaFoldDB" id="A0A397GAX0"/>
<accession>A0A397GAX0</accession>
<keyword evidence="2" id="KW-0732">Signal</keyword>
<evidence type="ECO:0000313" key="3">
    <source>
        <dbReference type="EMBL" id="RHZ47034.1"/>
    </source>
</evidence>
<comment type="caution">
    <text evidence="3">The sequence shown here is derived from an EMBL/GenBank/DDBJ whole genome shotgun (WGS) entry which is preliminary data.</text>
</comment>
<dbReference type="Proteomes" id="UP000266861">
    <property type="component" value="Unassembled WGS sequence"/>
</dbReference>
<keyword evidence="1" id="KW-0812">Transmembrane</keyword>
<evidence type="ECO:0000256" key="1">
    <source>
        <dbReference type="SAM" id="Phobius"/>
    </source>
</evidence>
<sequence length="120" mass="13499">MSSKLVVFLCALFIFVLFTEAYQDPDVKSLGLSAKIISDPELPQGKDIMVTIYCAFRFLATLFLICPVATAGRRRRGRDIIRVVLMRVHLNPLIPAQNLKPVSARKKKRKKEKISLGIGK</sequence>
<organism evidence="3 4">
    <name type="scientific">Diversispora epigaea</name>
    <dbReference type="NCBI Taxonomy" id="1348612"/>
    <lineage>
        <taxon>Eukaryota</taxon>
        <taxon>Fungi</taxon>
        <taxon>Fungi incertae sedis</taxon>
        <taxon>Mucoromycota</taxon>
        <taxon>Glomeromycotina</taxon>
        <taxon>Glomeromycetes</taxon>
        <taxon>Diversisporales</taxon>
        <taxon>Diversisporaceae</taxon>
        <taxon>Diversispora</taxon>
    </lineage>
</organism>
<name>A0A397GAX0_9GLOM</name>
<keyword evidence="1" id="KW-1133">Transmembrane helix</keyword>
<dbReference type="EMBL" id="PQFF01000497">
    <property type="protein sequence ID" value="RHZ47034.1"/>
    <property type="molecule type" value="Genomic_DNA"/>
</dbReference>
<keyword evidence="4" id="KW-1185">Reference proteome</keyword>
<feature type="signal peptide" evidence="2">
    <location>
        <begin position="1"/>
        <end position="21"/>
    </location>
</feature>
<feature type="chain" id="PRO_5017236955" evidence="2">
    <location>
        <begin position="22"/>
        <end position="120"/>
    </location>
</feature>
<evidence type="ECO:0000313" key="4">
    <source>
        <dbReference type="Proteomes" id="UP000266861"/>
    </source>
</evidence>
<protein>
    <submittedName>
        <fullName evidence="3">Uncharacterized protein</fullName>
    </submittedName>
</protein>
<proteinExistence type="predicted"/>
<keyword evidence="1" id="KW-0472">Membrane</keyword>
<evidence type="ECO:0000256" key="2">
    <source>
        <dbReference type="SAM" id="SignalP"/>
    </source>
</evidence>
<gene>
    <name evidence="3" type="ORF">Glove_595g17</name>
</gene>
<feature type="transmembrane region" description="Helical" evidence="1">
    <location>
        <begin position="48"/>
        <end position="72"/>
    </location>
</feature>
<reference evidence="3 4" key="1">
    <citation type="submission" date="2018-08" db="EMBL/GenBank/DDBJ databases">
        <title>Genome and evolution of the arbuscular mycorrhizal fungus Diversispora epigaea (formerly Glomus versiforme) and its bacterial endosymbionts.</title>
        <authorList>
            <person name="Sun X."/>
            <person name="Fei Z."/>
            <person name="Harrison M."/>
        </authorList>
    </citation>
    <scope>NUCLEOTIDE SEQUENCE [LARGE SCALE GENOMIC DNA]</scope>
    <source>
        <strain evidence="3 4">IT104</strain>
    </source>
</reference>